<dbReference type="InterPro" id="IPR050099">
    <property type="entry name" value="SIS_GmhA/DiaA_subfam"/>
</dbReference>
<name>A0A561TR66_9ACTN</name>
<evidence type="ECO:0000313" key="2">
    <source>
        <dbReference type="EMBL" id="TWF89597.1"/>
    </source>
</evidence>
<dbReference type="GO" id="GO:0097367">
    <property type="term" value="F:carbohydrate derivative binding"/>
    <property type="evidence" value="ECO:0007669"/>
    <property type="project" value="InterPro"/>
</dbReference>
<dbReference type="Proteomes" id="UP000316603">
    <property type="component" value="Unassembled WGS sequence"/>
</dbReference>
<keyword evidence="3" id="KW-1185">Reference proteome</keyword>
<dbReference type="SUPFAM" id="SSF53697">
    <property type="entry name" value="SIS domain"/>
    <property type="match status" value="1"/>
</dbReference>
<feature type="domain" description="SIS" evidence="1">
    <location>
        <begin position="59"/>
        <end position="218"/>
    </location>
</feature>
<reference evidence="2 3" key="1">
    <citation type="submission" date="2019-06" db="EMBL/GenBank/DDBJ databases">
        <title>Sequencing the genomes of 1000 actinobacteria strains.</title>
        <authorList>
            <person name="Klenk H.-P."/>
        </authorList>
    </citation>
    <scope>NUCLEOTIDE SEQUENCE [LARGE SCALE GENOMIC DNA]</scope>
    <source>
        <strain evidence="2 3">DSM 41695</strain>
    </source>
</reference>
<dbReference type="EMBL" id="VIWV01000001">
    <property type="protein sequence ID" value="TWF89597.1"/>
    <property type="molecule type" value="Genomic_DNA"/>
</dbReference>
<protein>
    <submittedName>
        <fullName evidence="2">D-sedoheptulose 7-phosphate isomerase</fullName>
    </submittedName>
</protein>
<dbReference type="InterPro" id="IPR046348">
    <property type="entry name" value="SIS_dom_sf"/>
</dbReference>
<comment type="caution">
    <text evidence="2">The sequence shown here is derived from an EMBL/GenBank/DDBJ whole genome shotgun (WGS) entry which is preliminary data.</text>
</comment>
<dbReference type="PROSITE" id="PS51464">
    <property type="entry name" value="SIS"/>
    <property type="match status" value="1"/>
</dbReference>
<dbReference type="GO" id="GO:1901135">
    <property type="term" value="P:carbohydrate derivative metabolic process"/>
    <property type="evidence" value="ECO:0007669"/>
    <property type="project" value="InterPro"/>
</dbReference>
<dbReference type="CDD" id="cd05006">
    <property type="entry name" value="SIS_GmhA"/>
    <property type="match status" value="1"/>
</dbReference>
<dbReference type="InterPro" id="IPR001347">
    <property type="entry name" value="SIS_dom"/>
</dbReference>
<dbReference type="Gene3D" id="3.40.50.10490">
    <property type="entry name" value="Glucose-6-phosphate isomerase like protein, domain 1"/>
    <property type="match status" value="1"/>
</dbReference>
<gene>
    <name evidence="2" type="ORF">FHX78_116640</name>
</gene>
<dbReference type="GO" id="GO:0016853">
    <property type="term" value="F:isomerase activity"/>
    <property type="evidence" value="ECO:0007669"/>
    <property type="project" value="UniProtKB-KW"/>
</dbReference>
<dbReference type="Pfam" id="PF13580">
    <property type="entry name" value="SIS_2"/>
    <property type="match status" value="1"/>
</dbReference>
<dbReference type="AlphaFoldDB" id="A0A561TR66"/>
<evidence type="ECO:0000313" key="3">
    <source>
        <dbReference type="Proteomes" id="UP000316603"/>
    </source>
</evidence>
<evidence type="ECO:0000259" key="1">
    <source>
        <dbReference type="PROSITE" id="PS51464"/>
    </source>
</evidence>
<organism evidence="2 3">
    <name type="scientific">Streptomyces capillispiralis</name>
    <dbReference type="NCBI Taxonomy" id="68182"/>
    <lineage>
        <taxon>Bacteria</taxon>
        <taxon>Bacillati</taxon>
        <taxon>Actinomycetota</taxon>
        <taxon>Actinomycetes</taxon>
        <taxon>Kitasatosporales</taxon>
        <taxon>Streptomycetaceae</taxon>
        <taxon>Streptomyces</taxon>
    </lineage>
</organism>
<dbReference type="PANTHER" id="PTHR30390:SF6">
    <property type="entry name" value="DNAA INITIATOR-ASSOCIATING PROTEIN DIAA"/>
    <property type="match status" value="1"/>
</dbReference>
<dbReference type="PANTHER" id="PTHR30390">
    <property type="entry name" value="SEDOHEPTULOSE 7-PHOSPHATE ISOMERASE / DNAA INITIATOR-ASSOCIATING FACTOR FOR REPLICATION INITIATION"/>
    <property type="match status" value="1"/>
</dbReference>
<dbReference type="InterPro" id="IPR035461">
    <property type="entry name" value="GmhA/DiaA"/>
</dbReference>
<keyword evidence="2" id="KW-0413">Isomerase</keyword>
<sequence>MWEGGAGPAVVLTEAVRPNRMNEHPALDAAQLHCRSLQEALDRFRRHGLPRIADWGDRLASVLSDGGRLLAAGNGGSAAQAQHLTAELVGRYRRERRAYSALALHAETSSVTAIGNDYGFDHVYARQVDAHGRAGDVLMLLSTSGRSANLIAAAVAARRSGLRVWALTGPGPNPLAEAAHEALCVEAGSTATVQETHLVAVHLLCECFDAAVAPVAGRAAAVPGRVT</sequence>
<accession>A0A561TR66</accession>
<proteinExistence type="predicted"/>